<dbReference type="Proteomes" id="UP000275461">
    <property type="component" value="Unassembled WGS sequence"/>
</dbReference>
<dbReference type="Pfam" id="PF07963">
    <property type="entry name" value="N_methyl"/>
    <property type="match status" value="1"/>
</dbReference>
<protein>
    <recommendedName>
        <fullName evidence="2">Type II secretion system protein H</fullName>
    </recommendedName>
    <alternativeName>
        <fullName evidence="10">General secretion pathway protein H</fullName>
    </alternativeName>
</protein>
<evidence type="ECO:0000256" key="5">
    <source>
        <dbReference type="ARBA" id="ARBA00022519"/>
    </source>
</evidence>
<dbReference type="InterPro" id="IPR012902">
    <property type="entry name" value="N_methyl_site"/>
</dbReference>
<evidence type="ECO:0000256" key="11">
    <source>
        <dbReference type="SAM" id="Phobius"/>
    </source>
</evidence>
<gene>
    <name evidence="13" type="ORF">DFR31_1741</name>
</gene>
<keyword evidence="6 11" id="KW-0812">Transmembrane</keyword>
<dbReference type="Pfam" id="PF12019">
    <property type="entry name" value="GspH"/>
    <property type="match status" value="1"/>
</dbReference>
<feature type="domain" description="General secretion pathway GspH" evidence="12">
    <location>
        <begin position="43"/>
        <end position="149"/>
    </location>
</feature>
<evidence type="ECO:0000256" key="3">
    <source>
        <dbReference type="ARBA" id="ARBA00022475"/>
    </source>
</evidence>
<evidence type="ECO:0000259" key="12">
    <source>
        <dbReference type="Pfam" id="PF12019"/>
    </source>
</evidence>
<dbReference type="GO" id="GO:0015628">
    <property type="term" value="P:protein secretion by the type II secretion system"/>
    <property type="evidence" value="ECO:0007669"/>
    <property type="project" value="InterPro"/>
</dbReference>
<evidence type="ECO:0000256" key="10">
    <source>
        <dbReference type="ARBA" id="ARBA00030775"/>
    </source>
</evidence>
<evidence type="ECO:0000256" key="6">
    <source>
        <dbReference type="ARBA" id="ARBA00022692"/>
    </source>
</evidence>
<comment type="subcellular location">
    <subcellularLocation>
        <location evidence="1">Cell inner membrane</location>
        <topology evidence="1">Single-pass membrane protein</topology>
    </subcellularLocation>
</comment>
<dbReference type="Gene3D" id="3.55.40.10">
    <property type="entry name" value="minor pseudopilin epsh domain"/>
    <property type="match status" value="1"/>
</dbReference>
<evidence type="ECO:0000256" key="4">
    <source>
        <dbReference type="ARBA" id="ARBA00022481"/>
    </source>
</evidence>
<dbReference type="PROSITE" id="PS00409">
    <property type="entry name" value="PROKAR_NTER_METHYL"/>
    <property type="match status" value="1"/>
</dbReference>
<keyword evidence="5" id="KW-0997">Cell inner membrane</keyword>
<organism evidence="13 14">
    <name type="scientific">Alkalispirillum mobile</name>
    <dbReference type="NCBI Taxonomy" id="85925"/>
    <lineage>
        <taxon>Bacteria</taxon>
        <taxon>Pseudomonadati</taxon>
        <taxon>Pseudomonadota</taxon>
        <taxon>Gammaproteobacteria</taxon>
        <taxon>Chromatiales</taxon>
        <taxon>Ectothiorhodospiraceae</taxon>
        <taxon>Alkalispirillum</taxon>
    </lineage>
</organism>
<comment type="caution">
    <text evidence="13">The sequence shown here is derived from an EMBL/GenBank/DDBJ whole genome shotgun (WGS) entry which is preliminary data.</text>
</comment>
<comment type="similarity">
    <text evidence="9">Belongs to the GSP H family.</text>
</comment>
<evidence type="ECO:0000256" key="9">
    <source>
        <dbReference type="ARBA" id="ARBA00025772"/>
    </source>
</evidence>
<dbReference type="EMBL" id="RCDA01000002">
    <property type="protein sequence ID" value="RLK48634.1"/>
    <property type="molecule type" value="Genomic_DNA"/>
</dbReference>
<keyword evidence="4" id="KW-0488">Methylation</keyword>
<evidence type="ECO:0000256" key="1">
    <source>
        <dbReference type="ARBA" id="ARBA00004377"/>
    </source>
</evidence>
<reference evidence="13 14" key="1">
    <citation type="submission" date="2018-10" db="EMBL/GenBank/DDBJ databases">
        <title>Genomic Encyclopedia of Type Strains, Phase IV (KMG-IV): sequencing the most valuable type-strain genomes for metagenomic binning, comparative biology and taxonomic classification.</title>
        <authorList>
            <person name="Goeker M."/>
        </authorList>
    </citation>
    <scope>NUCLEOTIDE SEQUENCE [LARGE SCALE GENOMIC DNA]</scope>
    <source>
        <strain evidence="13 14">DSM 12769</strain>
    </source>
</reference>
<name>A0A498BXU7_9GAMM</name>
<evidence type="ECO:0000313" key="14">
    <source>
        <dbReference type="Proteomes" id="UP000275461"/>
    </source>
</evidence>
<keyword evidence="8 11" id="KW-0472">Membrane</keyword>
<accession>A0A498BXU7</accession>
<evidence type="ECO:0000256" key="2">
    <source>
        <dbReference type="ARBA" id="ARBA00021549"/>
    </source>
</evidence>
<dbReference type="SUPFAM" id="SSF54523">
    <property type="entry name" value="Pili subunits"/>
    <property type="match status" value="1"/>
</dbReference>
<dbReference type="AlphaFoldDB" id="A0A498BXU7"/>
<keyword evidence="3" id="KW-1003">Cell membrane</keyword>
<feature type="transmembrane region" description="Helical" evidence="11">
    <location>
        <begin position="6"/>
        <end position="27"/>
    </location>
</feature>
<dbReference type="InterPro" id="IPR022346">
    <property type="entry name" value="T2SS_GspH"/>
</dbReference>
<dbReference type="GO" id="GO:0005886">
    <property type="term" value="C:plasma membrane"/>
    <property type="evidence" value="ECO:0007669"/>
    <property type="project" value="UniProtKB-SubCell"/>
</dbReference>
<proteinExistence type="inferred from homology"/>
<sequence length="164" mass="17626">MQTQRGFTLVELMITVIVLAVVAGIAYPSLQWTIARSTTSSDVNRLISDLAFARSEAVQRGLTVTLTPEQGNWSSGWQITDENAELLRETSALGGQAVTSGAGGQGSGPDSITFTSMGRVDSGSQIIRYQHREENPLIDAREIRVSRMGQASVCTTDNSGSCWD</sequence>
<dbReference type="RefSeq" id="WP_121442283.1">
    <property type="nucleotide sequence ID" value="NZ_RCDA01000002.1"/>
</dbReference>
<evidence type="ECO:0000313" key="13">
    <source>
        <dbReference type="EMBL" id="RLK48634.1"/>
    </source>
</evidence>
<dbReference type="InterPro" id="IPR045584">
    <property type="entry name" value="Pilin-like"/>
</dbReference>
<keyword evidence="14" id="KW-1185">Reference proteome</keyword>
<dbReference type="NCBIfam" id="TIGR02532">
    <property type="entry name" value="IV_pilin_GFxxxE"/>
    <property type="match status" value="1"/>
</dbReference>
<evidence type="ECO:0000256" key="7">
    <source>
        <dbReference type="ARBA" id="ARBA00022989"/>
    </source>
</evidence>
<evidence type="ECO:0000256" key="8">
    <source>
        <dbReference type="ARBA" id="ARBA00023136"/>
    </source>
</evidence>
<dbReference type="OrthoDB" id="2313614at2"/>
<dbReference type="GO" id="GO:0015627">
    <property type="term" value="C:type II protein secretion system complex"/>
    <property type="evidence" value="ECO:0007669"/>
    <property type="project" value="InterPro"/>
</dbReference>
<keyword evidence="7 11" id="KW-1133">Transmembrane helix</keyword>